<dbReference type="PANTHER" id="PTHR43065">
    <property type="entry name" value="SENSOR HISTIDINE KINASE"/>
    <property type="match status" value="1"/>
</dbReference>
<protein>
    <recommendedName>
        <fullName evidence="2">histidine kinase</fullName>
        <ecNumber evidence="2">2.7.13.3</ecNumber>
    </recommendedName>
</protein>
<keyword evidence="5" id="KW-0547">Nucleotide-binding</keyword>
<dbReference type="Pfam" id="PF00512">
    <property type="entry name" value="HisKA"/>
    <property type="match status" value="1"/>
</dbReference>
<dbReference type="GO" id="GO:0000155">
    <property type="term" value="F:phosphorelay sensor kinase activity"/>
    <property type="evidence" value="ECO:0007669"/>
    <property type="project" value="InterPro"/>
</dbReference>
<evidence type="ECO:0000259" key="10">
    <source>
        <dbReference type="PROSITE" id="PS50109"/>
    </source>
</evidence>
<dbReference type="InterPro" id="IPR001789">
    <property type="entry name" value="Sig_transdc_resp-reg_receiver"/>
</dbReference>
<dbReference type="PRINTS" id="PR00344">
    <property type="entry name" value="BCTRLSENSOR"/>
</dbReference>
<dbReference type="PROSITE" id="PS50109">
    <property type="entry name" value="HIS_KIN"/>
    <property type="match status" value="1"/>
</dbReference>
<dbReference type="InterPro" id="IPR013767">
    <property type="entry name" value="PAS_fold"/>
</dbReference>
<organism evidence="12 13">
    <name type="scientific">Rhodosalinus sediminis</name>
    <dbReference type="NCBI Taxonomy" id="1940533"/>
    <lineage>
        <taxon>Bacteria</taxon>
        <taxon>Pseudomonadati</taxon>
        <taxon>Pseudomonadota</taxon>
        <taxon>Alphaproteobacteria</taxon>
        <taxon>Rhodobacterales</taxon>
        <taxon>Paracoccaceae</taxon>
        <taxon>Rhodosalinus</taxon>
    </lineage>
</organism>
<dbReference type="SMART" id="SM00387">
    <property type="entry name" value="HATPase_c"/>
    <property type="match status" value="1"/>
</dbReference>
<dbReference type="InterPro" id="IPR003661">
    <property type="entry name" value="HisK_dim/P_dom"/>
</dbReference>
<dbReference type="RefSeq" id="WP_115978326.1">
    <property type="nucleotide sequence ID" value="NZ_QOHR01000002.1"/>
</dbReference>
<dbReference type="Gene3D" id="1.10.287.130">
    <property type="match status" value="1"/>
</dbReference>
<proteinExistence type="predicted"/>
<dbReference type="SMART" id="SM00448">
    <property type="entry name" value="REC"/>
    <property type="match status" value="1"/>
</dbReference>
<evidence type="ECO:0000256" key="7">
    <source>
        <dbReference type="ARBA" id="ARBA00022840"/>
    </source>
</evidence>
<dbReference type="OrthoDB" id="9796100at2"/>
<evidence type="ECO:0000256" key="6">
    <source>
        <dbReference type="ARBA" id="ARBA00022777"/>
    </source>
</evidence>
<dbReference type="SUPFAM" id="SSF55785">
    <property type="entry name" value="PYP-like sensor domain (PAS domain)"/>
    <property type="match status" value="1"/>
</dbReference>
<dbReference type="InterPro" id="IPR005467">
    <property type="entry name" value="His_kinase_dom"/>
</dbReference>
<dbReference type="Pfam" id="PF00989">
    <property type="entry name" value="PAS"/>
    <property type="match status" value="1"/>
</dbReference>
<keyword evidence="3 9" id="KW-0597">Phosphoprotein</keyword>
<dbReference type="InterPro" id="IPR036097">
    <property type="entry name" value="HisK_dim/P_sf"/>
</dbReference>
<dbReference type="PROSITE" id="PS50110">
    <property type="entry name" value="RESPONSE_REGULATORY"/>
    <property type="match status" value="1"/>
</dbReference>
<dbReference type="SUPFAM" id="SSF52172">
    <property type="entry name" value="CheY-like"/>
    <property type="match status" value="1"/>
</dbReference>
<keyword evidence="8" id="KW-0902">Two-component regulatory system</keyword>
<feature type="modified residue" description="4-aspartylphosphate" evidence="9">
    <location>
        <position position="695"/>
    </location>
</feature>
<dbReference type="SUPFAM" id="SSF55874">
    <property type="entry name" value="ATPase domain of HSP90 chaperone/DNA topoisomerase II/histidine kinase"/>
    <property type="match status" value="1"/>
</dbReference>
<reference evidence="12 13" key="1">
    <citation type="journal article" date="2017" name="Int. J. Syst. Evol. Microbiol.">
        <title>Rhodosalinus sediminis gen. nov., sp. nov., isolated from marine saltern.</title>
        <authorList>
            <person name="Guo L.Y."/>
            <person name="Ling S.K."/>
            <person name="Li C.M."/>
            <person name="Chen G.J."/>
            <person name="Du Z.J."/>
        </authorList>
    </citation>
    <scope>NUCLEOTIDE SEQUENCE [LARGE SCALE GENOMIC DNA]</scope>
    <source>
        <strain evidence="12 13">WDN1C137</strain>
    </source>
</reference>
<dbReference type="InterPro" id="IPR035965">
    <property type="entry name" value="PAS-like_dom_sf"/>
</dbReference>
<dbReference type="GO" id="GO:0005524">
    <property type="term" value="F:ATP binding"/>
    <property type="evidence" value="ECO:0007669"/>
    <property type="project" value="UniProtKB-KW"/>
</dbReference>
<dbReference type="InterPro" id="IPR036890">
    <property type="entry name" value="HATPase_C_sf"/>
</dbReference>
<gene>
    <name evidence="12" type="ORF">DRV84_02735</name>
</gene>
<evidence type="ECO:0000313" key="12">
    <source>
        <dbReference type="EMBL" id="REC58496.1"/>
    </source>
</evidence>
<dbReference type="Gene3D" id="3.30.565.10">
    <property type="entry name" value="Histidine kinase-like ATPase, C-terminal domain"/>
    <property type="match status" value="1"/>
</dbReference>
<dbReference type="AlphaFoldDB" id="A0A3D9BYN5"/>
<dbReference type="SUPFAM" id="SSF47384">
    <property type="entry name" value="Homodimeric domain of signal transducing histidine kinase"/>
    <property type="match status" value="1"/>
</dbReference>
<dbReference type="InterPro" id="IPR000014">
    <property type="entry name" value="PAS"/>
</dbReference>
<feature type="domain" description="Histidine kinase" evidence="10">
    <location>
        <begin position="397"/>
        <end position="620"/>
    </location>
</feature>
<dbReference type="PANTHER" id="PTHR43065:SF42">
    <property type="entry name" value="TWO-COMPONENT SENSOR PPRA"/>
    <property type="match status" value="1"/>
</dbReference>
<evidence type="ECO:0000256" key="8">
    <source>
        <dbReference type="ARBA" id="ARBA00023012"/>
    </source>
</evidence>
<feature type="domain" description="Response regulatory" evidence="11">
    <location>
        <begin position="644"/>
        <end position="760"/>
    </location>
</feature>
<evidence type="ECO:0000256" key="5">
    <source>
        <dbReference type="ARBA" id="ARBA00022741"/>
    </source>
</evidence>
<evidence type="ECO:0000256" key="9">
    <source>
        <dbReference type="PROSITE-ProRule" id="PRU00169"/>
    </source>
</evidence>
<evidence type="ECO:0000256" key="2">
    <source>
        <dbReference type="ARBA" id="ARBA00012438"/>
    </source>
</evidence>
<evidence type="ECO:0000313" key="13">
    <source>
        <dbReference type="Proteomes" id="UP000257131"/>
    </source>
</evidence>
<dbReference type="Gene3D" id="3.30.450.20">
    <property type="entry name" value="PAS domain"/>
    <property type="match status" value="2"/>
</dbReference>
<comment type="catalytic activity">
    <reaction evidence="1">
        <text>ATP + protein L-histidine = ADP + protein N-phospho-L-histidine.</text>
        <dbReference type="EC" id="2.7.13.3"/>
    </reaction>
</comment>
<dbReference type="Pfam" id="PF13426">
    <property type="entry name" value="PAS_9"/>
    <property type="match status" value="1"/>
</dbReference>
<name>A0A3D9BYN5_9RHOB</name>
<dbReference type="Gene3D" id="3.40.50.2300">
    <property type="match status" value="1"/>
</dbReference>
<evidence type="ECO:0000256" key="1">
    <source>
        <dbReference type="ARBA" id="ARBA00000085"/>
    </source>
</evidence>
<dbReference type="FunFam" id="1.10.287.130:FF:000037">
    <property type="entry name" value="Hybrid sensor histidine kinase/response regulator"/>
    <property type="match status" value="1"/>
</dbReference>
<evidence type="ECO:0000256" key="4">
    <source>
        <dbReference type="ARBA" id="ARBA00022679"/>
    </source>
</evidence>
<keyword evidence="7" id="KW-0067">ATP-binding</keyword>
<dbReference type="Pfam" id="PF00072">
    <property type="entry name" value="Response_reg"/>
    <property type="match status" value="1"/>
</dbReference>
<evidence type="ECO:0000259" key="11">
    <source>
        <dbReference type="PROSITE" id="PS50110"/>
    </source>
</evidence>
<dbReference type="SMART" id="SM00388">
    <property type="entry name" value="HisKA"/>
    <property type="match status" value="1"/>
</dbReference>
<accession>A0A3D9BYN5</accession>
<dbReference type="CDD" id="cd00082">
    <property type="entry name" value="HisKA"/>
    <property type="match status" value="1"/>
</dbReference>
<dbReference type="GO" id="GO:0006355">
    <property type="term" value="P:regulation of DNA-templated transcription"/>
    <property type="evidence" value="ECO:0007669"/>
    <property type="project" value="InterPro"/>
</dbReference>
<keyword evidence="4" id="KW-0808">Transferase</keyword>
<sequence length="762" mass="81097">MALTPEHDSRVPWSAAARRRAVAALGVGLLALGALAPSGAAAAGALAGGGTMLAVALLLWAGDALAAWRRARHLAAIGDFVAGDAVPCLVTDPAGALVRRNAAAERLFGIGAEETLAAQLRSTLAEPTAVVARLRERALAGGSAREDIVTRRGHLRMTARAIGGGALLWRIEPFSDRDAAPGGESHGVPRLTAGRGGAILFMNDAARRLVGGRARRLDAIFPAPPVSGALTTVSGADGPLECLVARVPGGAGRDEIYLFPGEAGAAPPKDEVERLPVALVKLAADGRLIMANACARRLLHLEHGERATLGDLTEGLGRPIGGWLEEALRGEGGGRSEFLRLRRREEDVFVQVTLSRVEEAGDRALLAVLNDATELKTLEGQFAQSQKMQAIGQLAGGIAHDFNNLLTAISGHCDLLLQRRDEGDPDYADLIQISQNTDRAGALVSQLLAFSRKQTLRLERLDLRDTLSDITHLLNRLVGERVTLRFSHDPDLPGLRLDRRQLEQVMVNLVVNARDAMPDGGEIRIETEHLTLGEPLVRGRARVPPGDYARIRVHDEGPGIPPETAEKVFEPFFTTKPVGEGTGLGLSTVYGIVKQFGGFVFVDSAPGAGTSFSIYLPIPADEAAAAPTPPAAPPAPEGARRDGIVLLVEDETPVRAFAARALRLSGHTVLEARNAEEALALLRENERSVDVFVTDVVMPGMDGPSWVREALAAQPDARVVFVSGYPRASFEPDEIEVPNAAFLSKPFSLEDLTRTVQRQLLH</sequence>
<dbReference type="Proteomes" id="UP000257131">
    <property type="component" value="Unassembled WGS sequence"/>
</dbReference>
<dbReference type="EC" id="2.7.13.3" evidence="2"/>
<keyword evidence="6" id="KW-0418">Kinase</keyword>
<comment type="caution">
    <text evidence="12">The sequence shown here is derived from an EMBL/GenBank/DDBJ whole genome shotgun (WGS) entry which is preliminary data.</text>
</comment>
<dbReference type="InterPro" id="IPR003594">
    <property type="entry name" value="HATPase_dom"/>
</dbReference>
<evidence type="ECO:0000256" key="3">
    <source>
        <dbReference type="ARBA" id="ARBA00022553"/>
    </source>
</evidence>
<dbReference type="InterPro" id="IPR011006">
    <property type="entry name" value="CheY-like_superfamily"/>
</dbReference>
<keyword evidence="13" id="KW-1185">Reference proteome</keyword>
<dbReference type="InterPro" id="IPR004358">
    <property type="entry name" value="Sig_transdc_His_kin-like_C"/>
</dbReference>
<dbReference type="EMBL" id="QOHR01000002">
    <property type="protein sequence ID" value="REC58496.1"/>
    <property type="molecule type" value="Genomic_DNA"/>
</dbReference>
<dbReference type="Pfam" id="PF02518">
    <property type="entry name" value="HATPase_c"/>
    <property type="match status" value="1"/>
</dbReference>